<dbReference type="InterPro" id="IPR034747">
    <property type="entry name" value="EXOI_SH3"/>
</dbReference>
<sequence>MSNHSFFWHDYETFGAVPRQDRPSQFAGIRTDADLNEIGEPVMLYCRPAPDYLPTPVACLLTGITPQWCLQHGVAEHEFAGVIERELATPGTIGVGYNSIRFDDEVTRFLFWRNLIDPYAREWQNQCGRWDLLDLVRATFALRPEGISWPQHEDGRPSFKLEHLSAANGLAHEAAHDALSDVRATIALARLIKQRQPKLFDFYLSLRKKDAVKVQLSLHDPKPALHISGMYGAERGNMAVVWPLAAHPYNANEVIVWDLAHDPRELQGLGPDAIRQRLYTRSEDLPEGVQRLPLKTVHINKSPFVVANLKVLSPERAAHWSMDMDAIQRHADYARALPELTPIWRQVYKREAGDVRDVDENLYGGFVSNNDRKVLTKLRRMSADQLSGEMAFFEDAQLAELLFRYRARNFPRSLSGEEQQRWQAWRQTKLNGEAGRGFPQFRQELAEARAGELDTKAQHILEQLEAYAAQL</sequence>
<proteinExistence type="predicted"/>
<dbReference type="Gene3D" id="1.10.287.1240">
    <property type="match status" value="1"/>
</dbReference>
<evidence type="ECO:0000256" key="8">
    <source>
        <dbReference type="ARBA" id="ARBA00022842"/>
    </source>
</evidence>
<evidence type="ECO:0000259" key="14">
    <source>
        <dbReference type="PROSITE" id="PS51785"/>
    </source>
</evidence>
<evidence type="ECO:0000256" key="10">
    <source>
        <dbReference type="ARBA" id="ARBA00023204"/>
    </source>
</evidence>
<evidence type="ECO:0000313" key="16">
    <source>
        <dbReference type="Proteomes" id="UP001595999"/>
    </source>
</evidence>
<keyword evidence="9" id="KW-0238">DNA-binding</keyword>
<dbReference type="InterPro" id="IPR013620">
    <property type="entry name" value="Exonuc_1_SH3"/>
</dbReference>
<name>A0ABV8ZLT3_9NEIS</name>
<feature type="domain" description="ExoI C-terminal" evidence="14">
    <location>
        <begin position="354"/>
        <end position="471"/>
    </location>
</feature>
<dbReference type="InterPro" id="IPR058561">
    <property type="entry name" value="Exonuc_1_C"/>
</dbReference>
<dbReference type="SUPFAM" id="SSF53098">
    <property type="entry name" value="Ribonuclease H-like"/>
    <property type="match status" value="1"/>
</dbReference>
<dbReference type="RefSeq" id="WP_231461936.1">
    <property type="nucleotide sequence ID" value="NZ_JAJOHW010000053.1"/>
</dbReference>
<dbReference type="CDD" id="cd06138">
    <property type="entry name" value="ExoI_N"/>
    <property type="match status" value="1"/>
</dbReference>
<evidence type="ECO:0000256" key="5">
    <source>
        <dbReference type="ARBA" id="ARBA00022723"/>
    </source>
</evidence>
<dbReference type="PROSITE" id="PS51784">
    <property type="entry name" value="EXOI_SH3"/>
    <property type="match status" value="1"/>
</dbReference>
<evidence type="ECO:0000256" key="1">
    <source>
        <dbReference type="ARBA" id="ARBA00000563"/>
    </source>
</evidence>
<feature type="domain" description="ExoI SH3-like" evidence="13">
    <location>
        <begin position="197"/>
        <end position="352"/>
    </location>
</feature>
<protein>
    <recommendedName>
        <fullName evidence="4">Exodeoxyribonuclease I</fullName>
        <ecNumber evidence="3">3.1.11.1</ecNumber>
    </recommendedName>
    <alternativeName>
        <fullName evidence="11">DNA deoxyribophosphodiesterase</fullName>
    </alternativeName>
</protein>
<evidence type="ECO:0000313" key="15">
    <source>
        <dbReference type="EMBL" id="MFC4488677.1"/>
    </source>
</evidence>
<dbReference type="NCBIfam" id="NF008746">
    <property type="entry name" value="PRK11779.1"/>
    <property type="match status" value="1"/>
</dbReference>
<comment type="catalytic activity">
    <reaction evidence="1">
        <text>Exonucleolytic cleavage in the 3'- to 5'-direction to yield nucleoside 5'-phosphates.</text>
        <dbReference type="EC" id="3.1.11.1"/>
    </reaction>
</comment>
<evidence type="ECO:0000256" key="4">
    <source>
        <dbReference type="ARBA" id="ARBA00019900"/>
    </source>
</evidence>
<dbReference type="Proteomes" id="UP001595999">
    <property type="component" value="Unassembled WGS sequence"/>
</dbReference>
<dbReference type="GO" id="GO:0008310">
    <property type="term" value="F:single-stranded DNA 3'-5' DNA exonuclease activity"/>
    <property type="evidence" value="ECO:0007669"/>
    <property type="project" value="UniProtKB-EC"/>
</dbReference>
<dbReference type="InterPro" id="IPR038649">
    <property type="entry name" value="EXOI_SH3_sf"/>
</dbReference>
<dbReference type="EMBL" id="JBHSEK010000002">
    <property type="protein sequence ID" value="MFC4488677.1"/>
    <property type="molecule type" value="Genomic_DNA"/>
</dbReference>
<dbReference type="PIRSF" id="PIRSF000977">
    <property type="entry name" value="Exodeoxyribonuclease_I"/>
    <property type="match status" value="1"/>
</dbReference>
<dbReference type="InterPro" id="IPR023607">
    <property type="entry name" value="Exodeoxyribonuclease_I"/>
</dbReference>
<evidence type="ECO:0000256" key="12">
    <source>
        <dbReference type="ARBA" id="ARBA00046792"/>
    </source>
</evidence>
<keyword evidence="5" id="KW-0479">Metal-binding</keyword>
<dbReference type="InterPro" id="IPR036397">
    <property type="entry name" value="RNaseH_sf"/>
</dbReference>
<dbReference type="InterPro" id="IPR013520">
    <property type="entry name" value="Ribonucl_H"/>
</dbReference>
<organism evidence="15 16">
    <name type="scientific">Chromobacterium aquaticum</name>
    <dbReference type="NCBI Taxonomy" id="467180"/>
    <lineage>
        <taxon>Bacteria</taxon>
        <taxon>Pseudomonadati</taxon>
        <taxon>Pseudomonadota</taxon>
        <taxon>Betaproteobacteria</taxon>
        <taxon>Neisseriales</taxon>
        <taxon>Chromobacteriaceae</taxon>
        <taxon>Chromobacterium</taxon>
    </lineage>
</organism>
<dbReference type="Gene3D" id="3.30.420.10">
    <property type="entry name" value="Ribonuclease H-like superfamily/Ribonuclease H"/>
    <property type="match status" value="1"/>
</dbReference>
<evidence type="ECO:0000256" key="3">
    <source>
        <dbReference type="ARBA" id="ARBA00012108"/>
    </source>
</evidence>
<reference evidence="16" key="1">
    <citation type="journal article" date="2019" name="Int. J. Syst. Evol. Microbiol.">
        <title>The Global Catalogue of Microorganisms (GCM) 10K type strain sequencing project: providing services to taxonomists for standard genome sequencing and annotation.</title>
        <authorList>
            <consortium name="The Broad Institute Genomics Platform"/>
            <consortium name="The Broad Institute Genome Sequencing Center for Infectious Disease"/>
            <person name="Wu L."/>
            <person name="Ma J."/>
        </authorList>
    </citation>
    <scope>NUCLEOTIDE SEQUENCE [LARGE SCALE GENOMIC DNA]</scope>
    <source>
        <strain evidence="16">CGMCC 4.7608</strain>
    </source>
</reference>
<evidence type="ECO:0000256" key="2">
    <source>
        <dbReference type="ARBA" id="ARBA00001946"/>
    </source>
</evidence>
<keyword evidence="7 15" id="KW-0378">Hydrolase</keyword>
<accession>A0ABV8ZLT3</accession>
<dbReference type="PROSITE" id="PS51785">
    <property type="entry name" value="EXOI_C"/>
    <property type="match status" value="1"/>
</dbReference>
<gene>
    <name evidence="15" type="primary">sbcB</name>
    <name evidence="15" type="ORF">ACFO0R_03515</name>
</gene>
<dbReference type="InterPro" id="IPR012337">
    <property type="entry name" value="RNaseH-like_sf"/>
</dbReference>
<evidence type="ECO:0000256" key="6">
    <source>
        <dbReference type="ARBA" id="ARBA00022763"/>
    </source>
</evidence>
<keyword evidence="8" id="KW-0460">Magnesium</keyword>
<dbReference type="EC" id="3.1.11.1" evidence="3"/>
<evidence type="ECO:0000256" key="9">
    <source>
        <dbReference type="ARBA" id="ARBA00023125"/>
    </source>
</evidence>
<comment type="caution">
    <text evidence="15">The sequence shown here is derived from an EMBL/GenBank/DDBJ whole genome shotgun (WGS) entry which is preliminary data.</text>
</comment>
<keyword evidence="16" id="KW-1185">Reference proteome</keyword>
<dbReference type="Pfam" id="PF08411">
    <property type="entry name" value="ExoI_SH3"/>
    <property type="match status" value="1"/>
</dbReference>
<keyword evidence="6" id="KW-0227">DNA damage</keyword>
<keyword evidence="10" id="KW-0234">DNA repair</keyword>
<evidence type="ECO:0000259" key="13">
    <source>
        <dbReference type="PROSITE" id="PS51784"/>
    </source>
</evidence>
<dbReference type="Gene3D" id="1.20.1280.70">
    <property type="entry name" value="Exonuclease ExoI, domain 3"/>
    <property type="match status" value="1"/>
</dbReference>
<comment type="subunit">
    <text evidence="12">Monomer. Interacts with ssb (via C-terminus); this interaction stimulates the exonuclease activity by recruiting the enzyme to its substrate.</text>
</comment>
<dbReference type="Pfam" id="PF26016">
    <property type="entry name" value="ExoI_C"/>
    <property type="match status" value="1"/>
</dbReference>
<dbReference type="Gene3D" id="3.30.1520.20">
    <property type="entry name" value="Exonuclease ExoI, domain 2"/>
    <property type="match status" value="1"/>
</dbReference>
<comment type="cofactor">
    <cofactor evidence="2">
        <name>Mg(2+)</name>
        <dbReference type="ChEBI" id="CHEBI:18420"/>
    </cofactor>
</comment>
<evidence type="ECO:0000256" key="7">
    <source>
        <dbReference type="ARBA" id="ARBA00022801"/>
    </source>
</evidence>
<evidence type="ECO:0000256" key="11">
    <source>
        <dbReference type="ARBA" id="ARBA00031220"/>
    </source>
</evidence>
<dbReference type="Pfam" id="PF00929">
    <property type="entry name" value="RNase_T"/>
    <property type="match status" value="1"/>
</dbReference>